<dbReference type="InterPro" id="IPR036188">
    <property type="entry name" value="FAD/NAD-bd_sf"/>
</dbReference>
<evidence type="ECO:0000256" key="1">
    <source>
        <dbReference type="ARBA" id="ARBA00009333"/>
    </source>
</evidence>
<protein>
    <submittedName>
        <fullName evidence="6">NADPH-dependent thioredoxin reductase 3-like</fullName>
    </submittedName>
</protein>
<name>A0A6P5TSR7_PRUAV</name>
<evidence type="ECO:0000256" key="2">
    <source>
        <dbReference type="ARBA" id="ARBA00022630"/>
    </source>
</evidence>
<evidence type="ECO:0000313" key="6">
    <source>
        <dbReference type="RefSeq" id="XP_021830130.1"/>
    </source>
</evidence>
<comment type="similarity">
    <text evidence="1">Belongs to the class-II pyridine nucleotide-disulfide oxidoreductase family.</text>
</comment>
<dbReference type="InterPro" id="IPR050097">
    <property type="entry name" value="Ferredoxin-NADP_redctase_2"/>
</dbReference>
<dbReference type="PRINTS" id="PR00469">
    <property type="entry name" value="PNDRDTASEII"/>
</dbReference>
<dbReference type="AlphaFoldDB" id="A0A6P5TSR7"/>
<keyword evidence="3" id="KW-0560">Oxidoreductase</keyword>
<sequence length="98" mass="10576">MKMVGLFVLFLCIKCNRATNAIENVVIIGSCPTGVTTASYAAQANLKPLEFEGYRSGPVQGQLMITTEVENFPGFPNGITGPDLMDSFLIGSRNARFN</sequence>
<dbReference type="RefSeq" id="XP_021830130.1">
    <property type="nucleotide sequence ID" value="XM_021974438.1"/>
</dbReference>
<gene>
    <name evidence="6" type="primary">LOC110770321</name>
</gene>
<dbReference type="PANTHER" id="PTHR48105">
    <property type="entry name" value="THIOREDOXIN REDUCTASE 1-RELATED-RELATED"/>
    <property type="match status" value="1"/>
</dbReference>
<organism evidence="5 6">
    <name type="scientific">Prunus avium</name>
    <name type="common">Cherry</name>
    <name type="synonym">Cerasus avium</name>
    <dbReference type="NCBI Taxonomy" id="42229"/>
    <lineage>
        <taxon>Eukaryota</taxon>
        <taxon>Viridiplantae</taxon>
        <taxon>Streptophyta</taxon>
        <taxon>Embryophyta</taxon>
        <taxon>Tracheophyta</taxon>
        <taxon>Spermatophyta</taxon>
        <taxon>Magnoliopsida</taxon>
        <taxon>eudicotyledons</taxon>
        <taxon>Gunneridae</taxon>
        <taxon>Pentapetalae</taxon>
        <taxon>rosids</taxon>
        <taxon>fabids</taxon>
        <taxon>Rosales</taxon>
        <taxon>Rosaceae</taxon>
        <taxon>Amygdaloideae</taxon>
        <taxon>Amygdaleae</taxon>
        <taxon>Prunus</taxon>
    </lineage>
</organism>
<evidence type="ECO:0000256" key="4">
    <source>
        <dbReference type="SAM" id="SignalP"/>
    </source>
</evidence>
<dbReference type="SUPFAM" id="SSF51905">
    <property type="entry name" value="FAD/NAD(P)-binding domain"/>
    <property type="match status" value="1"/>
</dbReference>
<accession>A0A6P5TSR7</accession>
<feature type="signal peptide" evidence="4">
    <location>
        <begin position="1"/>
        <end position="18"/>
    </location>
</feature>
<dbReference type="Gene3D" id="3.50.50.60">
    <property type="entry name" value="FAD/NAD(P)-binding domain"/>
    <property type="match status" value="1"/>
</dbReference>
<dbReference type="GeneID" id="110770321"/>
<proteinExistence type="inferred from homology"/>
<keyword evidence="5" id="KW-1185">Reference proteome</keyword>
<dbReference type="KEGG" id="pavi:110770321"/>
<reference evidence="6" key="1">
    <citation type="submission" date="2025-08" db="UniProtKB">
        <authorList>
            <consortium name="RefSeq"/>
        </authorList>
    </citation>
    <scope>IDENTIFICATION</scope>
</reference>
<evidence type="ECO:0000256" key="3">
    <source>
        <dbReference type="ARBA" id="ARBA00023002"/>
    </source>
</evidence>
<dbReference type="GO" id="GO:0016491">
    <property type="term" value="F:oxidoreductase activity"/>
    <property type="evidence" value="ECO:0007669"/>
    <property type="project" value="UniProtKB-KW"/>
</dbReference>
<feature type="chain" id="PRO_5028174725" evidence="4">
    <location>
        <begin position="19"/>
        <end position="98"/>
    </location>
</feature>
<dbReference type="GO" id="GO:0097237">
    <property type="term" value="P:cellular response to toxic substance"/>
    <property type="evidence" value="ECO:0007669"/>
    <property type="project" value="UniProtKB-ARBA"/>
</dbReference>
<keyword evidence="2" id="KW-0285">Flavoprotein</keyword>
<dbReference type="Proteomes" id="UP000515124">
    <property type="component" value="Unplaced"/>
</dbReference>
<keyword evidence="4" id="KW-0732">Signal</keyword>
<evidence type="ECO:0000313" key="5">
    <source>
        <dbReference type="Proteomes" id="UP000515124"/>
    </source>
</evidence>